<dbReference type="InterPro" id="IPR012337">
    <property type="entry name" value="RNaseH-like_sf"/>
</dbReference>
<dbReference type="CDD" id="cd01650">
    <property type="entry name" value="RT_nLTR_like"/>
    <property type="match status" value="1"/>
</dbReference>
<dbReference type="InterPro" id="IPR036691">
    <property type="entry name" value="Endo/exonu/phosph_ase_sf"/>
</dbReference>
<dbReference type="EMBL" id="BSYR01000035">
    <property type="protein sequence ID" value="GMI99700.1"/>
    <property type="molecule type" value="Genomic_DNA"/>
</dbReference>
<dbReference type="InterPro" id="IPR026960">
    <property type="entry name" value="RVT-Znf"/>
</dbReference>
<dbReference type="InterPro" id="IPR044730">
    <property type="entry name" value="RNase_H-like_dom_plant"/>
</dbReference>
<dbReference type="GO" id="GO:0004523">
    <property type="term" value="F:RNA-DNA hybrid ribonuclease activity"/>
    <property type="evidence" value="ECO:0007669"/>
    <property type="project" value="InterPro"/>
</dbReference>
<dbReference type="InterPro" id="IPR000477">
    <property type="entry name" value="RT_dom"/>
</dbReference>
<dbReference type="SUPFAM" id="SSF56219">
    <property type="entry name" value="DNase I-like"/>
    <property type="match status" value="1"/>
</dbReference>
<dbReference type="GO" id="GO:0003676">
    <property type="term" value="F:nucleic acid binding"/>
    <property type="evidence" value="ECO:0007669"/>
    <property type="project" value="InterPro"/>
</dbReference>
<dbReference type="PANTHER" id="PTHR33116">
    <property type="entry name" value="REVERSE TRANSCRIPTASE ZINC-BINDING DOMAIN-CONTAINING PROTEIN-RELATED-RELATED"/>
    <property type="match status" value="1"/>
</dbReference>
<keyword evidence="3" id="KW-1185">Reference proteome</keyword>
<comment type="caution">
    <text evidence="2">The sequence shown here is derived from an EMBL/GenBank/DDBJ whole genome shotgun (WGS) entry which is preliminary data.</text>
</comment>
<dbReference type="Pfam" id="PF13456">
    <property type="entry name" value="RVT_3"/>
    <property type="match status" value="1"/>
</dbReference>
<sequence>MNIKTICWNAQGCGHQKILTAARQYIRVYRPDIFGIVEPRISGSRADFVVGSLGFPLSHRIEALGFSGGIWLCWRDTVHVTILLQHFQFLHCEVTCRHTGFSFFLTLVYASPTASKRKTLWPHLHRLAQMVHCPWLLMGDFNATLDTSERKGGTGSTQASHLFQDFIFNCGLRDIGFQGPQFTWSRGSTYARLDRMICNEKWDEYFPGTSVLHLLRIHSDHRPLFLQFGNARNTSTSRHFRYFTGWRLHADFDRMVSDAWQSSNSLTETISQFTSAAEVWNTTVFGYIGAKKRSIMARLRGAQKALERRHSSFLVSLEHDLRLELETLLDQEELLWQQKSRSDWISSGDRNTAYFHRIARQRKARNRIQSLQLLDGTWCDDEAALCDEAVSFFKNLYAVNTPSSESYSISGMFPFIEHSVMTSLCAMPSKDEIYVTLCEMAPLKAPGPDGLHAEFFQKNWRIVGNDVCRAILHVFQGGILEPSFSRAMLILVPKLDVPQTIADFRPIGLCSVIYKLLTKIIVRRLKSVMPRLIHPTQTGFISGRSINDNVILNQEIIHSMRVKKTKQGWMALKIDLEKAFDRVRWDFLQDTLEDVGFPSDLIRIIMHCVTSATIQVQWNGSLSSPFSPERGIRQGDPLSPYLFVLTMERLGQAIRQSVDSGAWKPFRMARSGIPLSHLFFADDLILYAKADISQAQVISDVLKEFEKCSGHKVSVRKSQIYFSPNTNPSLQDEICMAIGFQKTLSLGTYLGVPVRHERMRIADFDFILDRIRSKLNGWAARCLSLAGRITLAKSVLEAIPTYFMQTAILPIGVCANIDKLVRGFIWGSSASAKKISLVNWEVLTQPLRCGGLGVPRSHERNMAYMAKLAWFLISRPNDLWVRALREKYKITCLCPASISRTNSTPLWRGISNAWDLIRGNVHWLLGNGHCIDVWHDTWVPSLGPLVNWTVSAATPPIIHDFNSLLNENGQWNFDRLSTMLKGTAIPHVLGILPPQNDAERDEIAWSRNPSGEFTLASAYRTLMEATWNDVDALWLDIWALQVPQRIRTFLWLVVHFRLLTNVERERRYITSDPSCTSCGCAAETILHVLRDCPTTRHLWHSIVPHENHEVFFQLSLRKWIAANIHMTKPMGPVFVSWSLLFASLVWQIWKRRNDFMFMDSCSSLPDAYRISLTWAMHFGGKVLPSRQATIGSHVAISWQPLPQGLFCLNTDAAVSITTSIGSVGGVIRGSTGEWVTGYNKRIGYVSPLQAELWGILIGLEVAWSLGIERLQIQTDSKQALNLLMSNSITPLLPLVRAINSFRRCAWYTELVWIPRSCNVVADAMSKISNSNYYQLQLYATVPREFQPLLQQDAGVLM</sequence>
<dbReference type="Proteomes" id="UP001165190">
    <property type="component" value="Unassembled WGS sequence"/>
</dbReference>
<dbReference type="CDD" id="cd06222">
    <property type="entry name" value="RNase_H_like"/>
    <property type="match status" value="1"/>
</dbReference>
<protein>
    <recommendedName>
        <fullName evidence="1">Reverse transcriptase domain-containing protein</fullName>
    </recommendedName>
</protein>
<dbReference type="SUPFAM" id="SSF56672">
    <property type="entry name" value="DNA/RNA polymerases"/>
    <property type="match status" value="1"/>
</dbReference>
<proteinExistence type="predicted"/>
<dbReference type="Pfam" id="PF00078">
    <property type="entry name" value="RVT_1"/>
    <property type="match status" value="1"/>
</dbReference>
<dbReference type="InterPro" id="IPR005135">
    <property type="entry name" value="Endo/exonuclease/phosphatase"/>
</dbReference>
<dbReference type="Pfam" id="PF03372">
    <property type="entry name" value="Exo_endo_phos"/>
    <property type="match status" value="1"/>
</dbReference>
<dbReference type="PROSITE" id="PS50878">
    <property type="entry name" value="RT_POL"/>
    <property type="match status" value="1"/>
</dbReference>
<evidence type="ECO:0000313" key="3">
    <source>
        <dbReference type="Proteomes" id="UP001165190"/>
    </source>
</evidence>
<organism evidence="2 3">
    <name type="scientific">Hibiscus trionum</name>
    <name type="common">Flower of an hour</name>
    <dbReference type="NCBI Taxonomy" id="183268"/>
    <lineage>
        <taxon>Eukaryota</taxon>
        <taxon>Viridiplantae</taxon>
        <taxon>Streptophyta</taxon>
        <taxon>Embryophyta</taxon>
        <taxon>Tracheophyta</taxon>
        <taxon>Spermatophyta</taxon>
        <taxon>Magnoliopsida</taxon>
        <taxon>eudicotyledons</taxon>
        <taxon>Gunneridae</taxon>
        <taxon>Pentapetalae</taxon>
        <taxon>rosids</taxon>
        <taxon>malvids</taxon>
        <taxon>Malvales</taxon>
        <taxon>Malvaceae</taxon>
        <taxon>Malvoideae</taxon>
        <taxon>Hibiscus</taxon>
    </lineage>
</organism>
<dbReference type="InterPro" id="IPR043502">
    <property type="entry name" value="DNA/RNA_pol_sf"/>
</dbReference>
<dbReference type="PANTHER" id="PTHR33116:SF86">
    <property type="entry name" value="REVERSE TRANSCRIPTASE DOMAIN-CONTAINING PROTEIN"/>
    <property type="match status" value="1"/>
</dbReference>
<dbReference type="OrthoDB" id="1000146at2759"/>
<dbReference type="Gene3D" id="3.30.420.10">
    <property type="entry name" value="Ribonuclease H-like superfamily/Ribonuclease H"/>
    <property type="match status" value="1"/>
</dbReference>
<dbReference type="Pfam" id="PF13966">
    <property type="entry name" value="zf-RVT"/>
    <property type="match status" value="1"/>
</dbReference>
<evidence type="ECO:0000259" key="1">
    <source>
        <dbReference type="PROSITE" id="PS50878"/>
    </source>
</evidence>
<gene>
    <name evidence="2" type="ORF">HRI_003639300</name>
</gene>
<evidence type="ECO:0000313" key="2">
    <source>
        <dbReference type="EMBL" id="GMI99700.1"/>
    </source>
</evidence>
<dbReference type="Gene3D" id="3.60.10.10">
    <property type="entry name" value="Endonuclease/exonuclease/phosphatase"/>
    <property type="match status" value="1"/>
</dbReference>
<reference evidence="2" key="1">
    <citation type="submission" date="2023-05" db="EMBL/GenBank/DDBJ databases">
        <title>Genome and transcriptome analyses reveal genes involved in the formation of fine ridges on petal epidermal cells in Hibiscus trionum.</title>
        <authorList>
            <person name="Koshimizu S."/>
            <person name="Masuda S."/>
            <person name="Ishii T."/>
            <person name="Shirasu K."/>
            <person name="Hoshino A."/>
            <person name="Arita M."/>
        </authorList>
    </citation>
    <scope>NUCLEOTIDE SEQUENCE</scope>
    <source>
        <strain evidence="2">Hamamatsu line</strain>
    </source>
</reference>
<feature type="domain" description="Reverse transcriptase" evidence="1">
    <location>
        <begin position="473"/>
        <end position="754"/>
    </location>
</feature>
<dbReference type="SUPFAM" id="SSF53098">
    <property type="entry name" value="Ribonuclease H-like"/>
    <property type="match status" value="1"/>
</dbReference>
<dbReference type="InterPro" id="IPR002156">
    <property type="entry name" value="RNaseH_domain"/>
</dbReference>
<dbReference type="InterPro" id="IPR036397">
    <property type="entry name" value="RNaseH_sf"/>
</dbReference>
<name>A0A9W7IQS0_HIBTR</name>
<accession>A0A9W7IQS0</accession>